<feature type="region of interest" description="Disordered" evidence="7">
    <location>
        <begin position="37"/>
        <end position="89"/>
    </location>
</feature>
<dbReference type="PROSITE" id="PS50071">
    <property type="entry name" value="HOMEOBOX_2"/>
    <property type="match status" value="1"/>
</dbReference>
<dbReference type="CDD" id="cd00086">
    <property type="entry name" value="homeodomain"/>
    <property type="match status" value="1"/>
</dbReference>
<name>A0A7M7RDX6_STRPU</name>
<dbReference type="InterPro" id="IPR000047">
    <property type="entry name" value="HTH_motif"/>
</dbReference>
<dbReference type="InterPro" id="IPR001356">
    <property type="entry name" value="HD"/>
</dbReference>
<dbReference type="InterPro" id="IPR009057">
    <property type="entry name" value="Homeodomain-like_sf"/>
</dbReference>
<accession>A0A7M7RDX6</accession>
<reference evidence="9" key="2">
    <citation type="submission" date="2021-01" db="UniProtKB">
        <authorList>
            <consortium name="EnsemblMetazoa"/>
        </authorList>
    </citation>
    <scope>IDENTIFICATION</scope>
</reference>
<dbReference type="OrthoDB" id="6159439at2759"/>
<dbReference type="EnsemblMetazoa" id="XM_777915">
    <property type="protein sequence ID" value="XP_783008"/>
    <property type="gene ID" value="LOC577702"/>
</dbReference>
<evidence type="ECO:0000256" key="2">
    <source>
        <dbReference type="ARBA" id="ARBA00023125"/>
    </source>
</evidence>
<dbReference type="SUPFAM" id="SSF46689">
    <property type="entry name" value="Homeodomain-like"/>
    <property type="match status" value="1"/>
</dbReference>
<proteinExistence type="predicted"/>
<evidence type="ECO:0000313" key="9">
    <source>
        <dbReference type="EnsemblMetazoa" id="XP_783008"/>
    </source>
</evidence>
<dbReference type="Gene3D" id="1.10.10.60">
    <property type="entry name" value="Homeodomain-like"/>
    <property type="match status" value="1"/>
</dbReference>
<dbReference type="GO" id="GO:0007420">
    <property type="term" value="P:brain development"/>
    <property type="evidence" value="ECO:0000318"/>
    <property type="project" value="GO_Central"/>
</dbReference>
<protein>
    <recommendedName>
        <fullName evidence="8">Homeobox domain-containing protein</fullName>
    </recommendedName>
</protein>
<dbReference type="GeneID" id="577702"/>
<evidence type="ECO:0000256" key="3">
    <source>
        <dbReference type="ARBA" id="ARBA00023155"/>
    </source>
</evidence>
<feature type="region of interest" description="Disordered" evidence="7">
    <location>
        <begin position="1"/>
        <end position="25"/>
    </location>
</feature>
<dbReference type="AlphaFoldDB" id="A0A7M7RDX6"/>
<dbReference type="InterPro" id="IPR017970">
    <property type="entry name" value="Homeobox_CS"/>
</dbReference>
<dbReference type="SMART" id="SM00389">
    <property type="entry name" value="HOX"/>
    <property type="match status" value="1"/>
</dbReference>
<evidence type="ECO:0000313" key="10">
    <source>
        <dbReference type="Proteomes" id="UP000007110"/>
    </source>
</evidence>
<sequence>MSAAELFRPPISGLSSSTTTTTSKSSCFSIESLVSKDTNHNNNHHRHHRATPTPPTSPQAAATASTMESNSLASSPFTPPATSRHGGIIKPMPTEASFFNTLSGMKGLYHPEPIYHTAAASGPPSHVGPIQHQLGLAHHHNMAAAAAAAAAQHNHPALAGVFGAHGLGGPRRDGFGLYPWLLARNRFLAAGHRPFPGDLPNGGFFLQHPFRKPKRIRTAFSPSQLLRLENAFEKNHYVVGAERKQLAASLNLTETQVKVWFQNRRTKYKRIKSEEEGEEEPKKKGSHHVNRWRMETQQSIEERERD</sequence>
<keyword evidence="4 5" id="KW-0539">Nucleus</keyword>
<dbReference type="GO" id="GO:0007417">
    <property type="term" value="P:central nervous system development"/>
    <property type="evidence" value="ECO:0000318"/>
    <property type="project" value="GO_Central"/>
</dbReference>
<dbReference type="FunFam" id="1.10.10.60:FF:000081">
    <property type="entry name" value="Empty spiracles homeobox 2"/>
    <property type="match status" value="1"/>
</dbReference>
<evidence type="ECO:0000259" key="8">
    <source>
        <dbReference type="PROSITE" id="PS50071"/>
    </source>
</evidence>
<evidence type="ECO:0000256" key="1">
    <source>
        <dbReference type="ARBA" id="ARBA00004123"/>
    </source>
</evidence>
<evidence type="ECO:0000256" key="5">
    <source>
        <dbReference type="PROSITE-ProRule" id="PRU00108"/>
    </source>
</evidence>
<organism evidence="9 10">
    <name type="scientific">Strongylocentrotus purpuratus</name>
    <name type="common">Purple sea urchin</name>
    <dbReference type="NCBI Taxonomy" id="7668"/>
    <lineage>
        <taxon>Eukaryota</taxon>
        <taxon>Metazoa</taxon>
        <taxon>Echinodermata</taxon>
        <taxon>Eleutherozoa</taxon>
        <taxon>Echinozoa</taxon>
        <taxon>Echinoidea</taxon>
        <taxon>Euechinoidea</taxon>
        <taxon>Echinacea</taxon>
        <taxon>Camarodonta</taxon>
        <taxon>Echinidea</taxon>
        <taxon>Strongylocentrotidae</taxon>
        <taxon>Strongylocentrotus</taxon>
    </lineage>
</organism>
<dbReference type="InParanoid" id="A0A7M7RDX6"/>
<reference evidence="10" key="1">
    <citation type="submission" date="2015-02" db="EMBL/GenBank/DDBJ databases">
        <title>Genome sequencing for Strongylocentrotus purpuratus.</title>
        <authorList>
            <person name="Murali S."/>
            <person name="Liu Y."/>
            <person name="Vee V."/>
            <person name="English A."/>
            <person name="Wang M."/>
            <person name="Skinner E."/>
            <person name="Han Y."/>
            <person name="Muzny D.M."/>
            <person name="Worley K.C."/>
            <person name="Gibbs R.A."/>
        </authorList>
    </citation>
    <scope>NUCLEOTIDE SEQUENCE</scope>
</reference>
<dbReference type="PRINTS" id="PR00031">
    <property type="entry name" value="HTHREPRESSR"/>
</dbReference>
<dbReference type="InterPro" id="IPR020479">
    <property type="entry name" value="HD_metazoa"/>
</dbReference>
<dbReference type="PANTHER" id="PTHR24339">
    <property type="entry name" value="HOMEOBOX PROTEIN EMX-RELATED"/>
    <property type="match status" value="1"/>
</dbReference>
<feature type="region of interest" description="Disordered" evidence="7">
    <location>
        <begin position="271"/>
        <end position="306"/>
    </location>
</feature>
<evidence type="ECO:0000256" key="4">
    <source>
        <dbReference type="ARBA" id="ARBA00023242"/>
    </source>
</evidence>
<dbReference type="GO" id="GO:0000981">
    <property type="term" value="F:DNA-binding transcription factor activity, RNA polymerase II-specific"/>
    <property type="evidence" value="ECO:0000318"/>
    <property type="project" value="GO_Central"/>
</dbReference>
<dbReference type="GO" id="GO:0005634">
    <property type="term" value="C:nucleus"/>
    <property type="evidence" value="ECO:0000318"/>
    <property type="project" value="GO_Central"/>
</dbReference>
<evidence type="ECO:0000256" key="6">
    <source>
        <dbReference type="RuleBase" id="RU000682"/>
    </source>
</evidence>
<feature type="DNA-binding region" description="Homeobox" evidence="5">
    <location>
        <begin position="213"/>
        <end position="272"/>
    </location>
</feature>
<dbReference type="FunCoup" id="A0A7M7RDX6">
    <property type="interactions" value="33"/>
</dbReference>
<dbReference type="KEGG" id="spu:577702"/>
<dbReference type="Pfam" id="PF00046">
    <property type="entry name" value="Homeodomain"/>
    <property type="match status" value="1"/>
</dbReference>
<dbReference type="GO" id="GO:0030182">
    <property type="term" value="P:neuron differentiation"/>
    <property type="evidence" value="ECO:0000318"/>
    <property type="project" value="GO_Central"/>
</dbReference>
<dbReference type="RefSeq" id="XP_783008.2">
    <property type="nucleotide sequence ID" value="XM_777915.5"/>
</dbReference>
<feature type="domain" description="Homeobox" evidence="8">
    <location>
        <begin position="211"/>
        <end position="271"/>
    </location>
</feature>
<keyword evidence="10" id="KW-1185">Reference proteome</keyword>
<feature type="compositionally biased region" description="Low complexity" evidence="7">
    <location>
        <begin position="15"/>
        <end position="25"/>
    </location>
</feature>
<dbReference type="PRINTS" id="PR00024">
    <property type="entry name" value="HOMEOBOX"/>
</dbReference>
<dbReference type="OMA" id="RWRMETQ"/>
<dbReference type="Proteomes" id="UP000007110">
    <property type="component" value="Unassembled WGS sequence"/>
</dbReference>
<keyword evidence="2 5" id="KW-0238">DNA-binding</keyword>
<dbReference type="PANTHER" id="PTHR24339:SF28">
    <property type="entry name" value="E5-RELATED"/>
    <property type="match status" value="1"/>
</dbReference>
<evidence type="ECO:0000256" key="7">
    <source>
        <dbReference type="SAM" id="MobiDB-lite"/>
    </source>
</evidence>
<keyword evidence="3 5" id="KW-0371">Homeobox</keyword>
<dbReference type="PROSITE" id="PS00027">
    <property type="entry name" value="HOMEOBOX_1"/>
    <property type="match status" value="1"/>
</dbReference>
<comment type="subcellular location">
    <subcellularLocation>
        <location evidence="1 5 6">Nucleus</location>
    </subcellularLocation>
</comment>
<dbReference type="GO" id="GO:0006357">
    <property type="term" value="P:regulation of transcription by RNA polymerase II"/>
    <property type="evidence" value="ECO:0000318"/>
    <property type="project" value="GO_Central"/>
</dbReference>
<dbReference type="InterPro" id="IPR050877">
    <property type="entry name" value="EMX-VAX-Noto_Homeobox_TFs"/>
</dbReference>
<dbReference type="GO" id="GO:0000978">
    <property type="term" value="F:RNA polymerase II cis-regulatory region sequence-specific DNA binding"/>
    <property type="evidence" value="ECO:0000318"/>
    <property type="project" value="GO_Central"/>
</dbReference>
<feature type="compositionally biased region" description="Polar residues" evidence="7">
    <location>
        <begin position="67"/>
        <end position="76"/>
    </location>
</feature>